<protein>
    <submittedName>
        <fullName evidence="2">DUF2185 domain-containing protein</fullName>
    </submittedName>
</protein>
<dbReference type="Proteomes" id="UP000292884">
    <property type="component" value="Unassembled WGS sequence"/>
</dbReference>
<dbReference type="InterPro" id="IPR018689">
    <property type="entry name" value="Imm33_dom"/>
</dbReference>
<dbReference type="PANTHER" id="PTHR38743">
    <property type="entry name" value="SIMILAR TO GLYOXYLASE I FAMILY PROTEIN"/>
    <property type="match status" value="1"/>
</dbReference>
<dbReference type="PANTHER" id="PTHR38743:SF2">
    <property type="entry name" value="DUF2185 DOMAIN-CONTAINING PROTEIN"/>
    <property type="match status" value="1"/>
</dbReference>
<dbReference type="Pfam" id="PF09951">
    <property type="entry name" value="Imm33"/>
    <property type="match status" value="1"/>
</dbReference>
<dbReference type="AlphaFoldDB" id="A0A4R0MIS1"/>
<organism evidence="2 3">
    <name type="scientific">Pedobacter frigiditerrae</name>
    <dbReference type="NCBI Taxonomy" id="2530452"/>
    <lineage>
        <taxon>Bacteria</taxon>
        <taxon>Pseudomonadati</taxon>
        <taxon>Bacteroidota</taxon>
        <taxon>Sphingobacteriia</taxon>
        <taxon>Sphingobacteriales</taxon>
        <taxon>Sphingobacteriaceae</taxon>
        <taxon>Pedobacter</taxon>
    </lineage>
</organism>
<name>A0A4R0MIS1_9SPHI</name>
<dbReference type="EMBL" id="SJSK01000010">
    <property type="protein sequence ID" value="TCC86488.1"/>
    <property type="molecule type" value="Genomic_DNA"/>
</dbReference>
<feature type="domain" description="Immunity protein Imm33" evidence="1">
    <location>
        <begin position="23"/>
        <end position="106"/>
    </location>
</feature>
<keyword evidence="3" id="KW-1185">Reference proteome</keyword>
<evidence type="ECO:0000313" key="3">
    <source>
        <dbReference type="Proteomes" id="UP000292884"/>
    </source>
</evidence>
<evidence type="ECO:0000259" key="1">
    <source>
        <dbReference type="Pfam" id="PF09951"/>
    </source>
</evidence>
<proteinExistence type="predicted"/>
<dbReference type="RefSeq" id="WP_131555834.1">
    <property type="nucleotide sequence ID" value="NZ_SJSK01000010.1"/>
</dbReference>
<accession>A0A4R0MIS1</accession>
<sequence length="111" mass="12662">MVKKEYKLKAGQIIQLIPEMGGCFATDRITVEGLKIGYMYREEPEEELDNGWRFFEGTESDDYVNDTNNIGIYSANTIANYDPAIIPYLDLPYGTELERIVGTAKFQIIPQ</sequence>
<reference evidence="2 3" key="1">
    <citation type="submission" date="2019-02" db="EMBL/GenBank/DDBJ databases">
        <title>Pedobacter sp. RP-1-13 sp. nov., isolated from Arctic soil.</title>
        <authorList>
            <person name="Dahal R.H."/>
        </authorList>
    </citation>
    <scope>NUCLEOTIDE SEQUENCE [LARGE SCALE GENOMIC DNA]</scope>
    <source>
        <strain evidence="2 3">RP-1-13</strain>
    </source>
</reference>
<evidence type="ECO:0000313" key="2">
    <source>
        <dbReference type="EMBL" id="TCC86488.1"/>
    </source>
</evidence>
<dbReference type="OrthoDB" id="4827574at2"/>
<gene>
    <name evidence="2" type="ORF">EZ428_23790</name>
</gene>
<comment type="caution">
    <text evidence="2">The sequence shown here is derived from an EMBL/GenBank/DDBJ whole genome shotgun (WGS) entry which is preliminary data.</text>
</comment>